<dbReference type="InterPro" id="IPR011545">
    <property type="entry name" value="DEAD/DEAH_box_helicase_dom"/>
</dbReference>
<dbReference type="SUPFAM" id="SSF52540">
    <property type="entry name" value="P-loop containing nucleoside triphosphate hydrolases"/>
    <property type="match status" value="1"/>
</dbReference>
<protein>
    <submittedName>
        <fullName evidence="5">ATP-dependent DNA helicase Hel308</fullName>
    </submittedName>
</protein>
<sequence length="384" mass="44871">MNNDIKLRKEILDLFYKRFPDFNSIQKLAIPKILENKNVLVVAPTGSGKSEASILPIFSKILDLKDKDPYDKLYGIYITPLRALNRDLLDRIKWWGDNLNITVALRHGDTENKDRNKLARKPPNFLITTPETFQILFMGKRLREQLKTVKFVIVDELHELLNEKRGVQLSLGLERLVNYSGEFQRIGLSATIGDLEEAAKFLFGYRNYDISYWYAEKKYKIDVLYPNIEEEDYELARRYNWNPKIAWTLRKMKEIIDNHKSVIIFVNTREAAEMLVSRFKVWIPKYPIEIHHSSLSREVRERNERLFKEGKLKAIIATSSLEMGIDIGSVDAIVQYNSPRQVSRFLQRVGRAGHRLHEVSIGYILTSDPDDYAESLAIKKFIFE</sequence>
<dbReference type="EMBL" id="AP019769">
    <property type="protein sequence ID" value="BBL45863.1"/>
    <property type="molecule type" value="Genomic_DNA"/>
</dbReference>
<dbReference type="GO" id="GO:0004386">
    <property type="term" value="F:helicase activity"/>
    <property type="evidence" value="ECO:0007669"/>
    <property type="project" value="UniProtKB-KW"/>
</dbReference>
<dbReference type="PROSITE" id="PS51194">
    <property type="entry name" value="HELICASE_CTER"/>
    <property type="match status" value="1"/>
</dbReference>
<dbReference type="PROSITE" id="PS51192">
    <property type="entry name" value="HELICASE_ATP_BIND_1"/>
    <property type="match status" value="1"/>
</dbReference>
<dbReference type="Gene3D" id="3.40.50.300">
    <property type="entry name" value="P-loop containing nucleotide triphosphate hydrolases"/>
    <property type="match status" value="2"/>
</dbReference>
<reference evidence="6" key="1">
    <citation type="journal article" date="2022" name="Int. J. Syst. Evol. Microbiol.">
        <title>Nanobdella aerobiophila gen. nov., sp. nov., a thermoacidophilic, obligate ectosymbiotic archaeon, and proposal of Nanobdellaceae fam. nov., Nanobdellales ord. nov. and Nanobdellia class. nov.</title>
        <authorList>
            <person name="Kato S."/>
            <person name="Ogasawara A."/>
            <person name="Itoh T."/>
            <person name="Sakai H.D."/>
            <person name="Shimizu M."/>
            <person name="Yuki M."/>
            <person name="Kaneko M."/>
            <person name="Takashina T."/>
            <person name="Ohkuma M."/>
        </authorList>
    </citation>
    <scope>NUCLEOTIDE SEQUENCE [LARGE SCALE GENOMIC DNA]</scope>
    <source>
        <strain evidence="6">MJ1</strain>
    </source>
</reference>
<evidence type="ECO:0000313" key="5">
    <source>
        <dbReference type="EMBL" id="BBL45863.1"/>
    </source>
</evidence>
<dbReference type="RefSeq" id="WP_258393172.1">
    <property type="nucleotide sequence ID" value="NZ_AP019769.1"/>
</dbReference>
<accession>A0A915SKT7</accession>
<dbReference type="InterPro" id="IPR001650">
    <property type="entry name" value="Helicase_C-like"/>
</dbReference>
<name>A0A915SKT7_9ARCH</name>
<evidence type="ECO:0000256" key="2">
    <source>
        <dbReference type="ARBA" id="ARBA00022840"/>
    </source>
</evidence>
<evidence type="ECO:0000256" key="1">
    <source>
        <dbReference type="ARBA" id="ARBA00022741"/>
    </source>
</evidence>
<dbReference type="InterPro" id="IPR014001">
    <property type="entry name" value="Helicase_ATP-bd"/>
</dbReference>
<proteinExistence type="predicted"/>
<dbReference type="KEGG" id="naer:MJ1_0721"/>
<dbReference type="InterPro" id="IPR052511">
    <property type="entry name" value="ATP-dep_Helicase"/>
</dbReference>
<dbReference type="GO" id="GO:0003677">
    <property type="term" value="F:DNA binding"/>
    <property type="evidence" value="ECO:0007669"/>
    <property type="project" value="TreeGrafter"/>
</dbReference>
<dbReference type="PANTHER" id="PTHR47962:SF5">
    <property type="entry name" value="ATP-DEPENDENT HELICASE LHR-RELATED"/>
    <property type="match status" value="1"/>
</dbReference>
<dbReference type="InterPro" id="IPR027417">
    <property type="entry name" value="P-loop_NTPase"/>
</dbReference>
<dbReference type="SMART" id="SM00490">
    <property type="entry name" value="HELICc"/>
    <property type="match status" value="1"/>
</dbReference>
<dbReference type="Pfam" id="PF00270">
    <property type="entry name" value="DEAD"/>
    <property type="match status" value="1"/>
</dbReference>
<evidence type="ECO:0000259" key="3">
    <source>
        <dbReference type="PROSITE" id="PS51192"/>
    </source>
</evidence>
<feature type="domain" description="Helicase C-terminal" evidence="4">
    <location>
        <begin position="251"/>
        <end position="384"/>
    </location>
</feature>
<keyword evidence="5" id="KW-0378">Hydrolase</keyword>
<dbReference type="GO" id="GO:0016887">
    <property type="term" value="F:ATP hydrolysis activity"/>
    <property type="evidence" value="ECO:0007669"/>
    <property type="project" value="TreeGrafter"/>
</dbReference>
<dbReference type="PANTHER" id="PTHR47962">
    <property type="entry name" value="ATP-DEPENDENT HELICASE LHR-RELATED-RELATED"/>
    <property type="match status" value="1"/>
</dbReference>
<dbReference type="Proteomes" id="UP001055553">
    <property type="component" value="Chromosome"/>
</dbReference>
<keyword evidence="6" id="KW-1185">Reference proteome</keyword>
<keyword evidence="5" id="KW-0347">Helicase</keyword>
<dbReference type="SMART" id="SM00487">
    <property type="entry name" value="DEXDc"/>
    <property type="match status" value="1"/>
</dbReference>
<feature type="domain" description="Helicase ATP-binding" evidence="3">
    <location>
        <begin position="30"/>
        <end position="210"/>
    </location>
</feature>
<dbReference type="AlphaFoldDB" id="A0A915SKT7"/>
<gene>
    <name evidence="5" type="ORF">MJ1_0721</name>
</gene>
<keyword evidence="1" id="KW-0547">Nucleotide-binding</keyword>
<dbReference type="GO" id="GO:0005524">
    <property type="term" value="F:ATP binding"/>
    <property type="evidence" value="ECO:0007669"/>
    <property type="project" value="UniProtKB-KW"/>
</dbReference>
<dbReference type="Pfam" id="PF00271">
    <property type="entry name" value="Helicase_C"/>
    <property type="match status" value="1"/>
</dbReference>
<keyword evidence="2" id="KW-0067">ATP-binding</keyword>
<evidence type="ECO:0000259" key="4">
    <source>
        <dbReference type="PROSITE" id="PS51194"/>
    </source>
</evidence>
<organism evidence="5 6">
    <name type="scientific">Nanobdella aerobiophila</name>
    <dbReference type="NCBI Taxonomy" id="2586965"/>
    <lineage>
        <taxon>Archaea</taxon>
        <taxon>Nanobdellota</taxon>
        <taxon>Nanobdellia</taxon>
        <taxon>Nanobdellales</taxon>
        <taxon>Nanobdellaceae</taxon>
        <taxon>Nanobdella</taxon>
    </lineage>
</organism>
<evidence type="ECO:0000313" key="6">
    <source>
        <dbReference type="Proteomes" id="UP001055553"/>
    </source>
</evidence>
<dbReference type="GeneID" id="74568662"/>
<dbReference type="GO" id="GO:0140097">
    <property type="term" value="F:catalytic activity, acting on DNA"/>
    <property type="evidence" value="ECO:0007669"/>
    <property type="project" value="UniProtKB-ARBA"/>
</dbReference>